<dbReference type="Proteomes" id="UP001501231">
    <property type="component" value="Unassembled WGS sequence"/>
</dbReference>
<evidence type="ECO:0000256" key="2">
    <source>
        <dbReference type="ARBA" id="ARBA00010447"/>
    </source>
</evidence>
<proteinExistence type="inferred from homology"/>
<dbReference type="InterPro" id="IPR015424">
    <property type="entry name" value="PyrdxlP-dep_Trfase"/>
</dbReference>
<dbReference type="EMBL" id="BAAARW010000039">
    <property type="protein sequence ID" value="GAA2452667.1"/>
    <property type="molecule type" value="Genomic_DNA"/>
</dbReference>
<evidence type="ECO:0000256" key="7">
    <source>
        <dbReference type="RuleBase" id="RU004504"/>
    </source>
</evidence>
<protein>
    <recommendedName>
        <fullName evidence="3 8">Cysteine desulfurase</fullName>
        <ecNumber evidence="3 8">2.8.1.7</ecNumber>
    </recommendedName>
</protein>
<evidence type="ECO:0000259" key="9">
    <source>
        <dbReference type="Pfam" id="PF00266"/>
    </source>
</evidence>
<comment type="cofactor">
    <cofactor evidence="1 7">
        <name>pyridoxal 5'-phosphate</name>
        <dbReference type="ChEBI" id="CHEBI:597326"/>
    </cofactor>
</comment>
<name>A0ABN3KBP4_9ACTN</name>
<reference evidence="10 11" key="1">
    <citation type="journal article" date="2019" name="Int. J. Syst. Evol. Microbiol.">
        <title>The Global Catalogue of Microorganisms (GCM) 10K type strain sequencing project: providing services to taxonomists for standard genome sequencing and annotation.</title>
        <authorList>
            <consortium name="The Broad Institute Genomics Platform"/>
            <consortium name="The Broad Institute Genome Sequencing Center for Infectious Disease"/>
            <person name="Wu L."/>
            <person name="Ma J."/>
        </authorList>
    </citation>
    <scope>NUCLEOTIDE SEQUENCE [LARGE SCALE GENOMIC DNA]</scope>
    <source>
        <strain evidence="10 11">JCM 3325</strain>
    </source>
</reference>
<evidence type="ECO:0000256" key="6">
    <source>
        <dbReference type="ARBA" id="ARBA00050776"/>
    </source>
</evidence>
<feature type="domain" description="Aminotransferase class V" evidence="9">
    <location>
        <begin position="26"/>
        <end position="406"/>
    </location>
</feature>
<evidence type="ECO:0000256" key="3">
    <source>
        <dbReference type="ARBA" id="ARBA00012239"/>
    </source>
</evidence>
<evidence type="ECO:0000313" key="10">
    <source>
        <dbReference type="EMBL" id="GAA2452667.1"/>
    </source>
</evidence>
<dbReference type="RefSeq" id="WP_344596954.1">
    <property type="nucleotide sequence ID" value="NZ_BAAARW010000039.1"/>
</dbReference>
<evidence type="ECO:0000256" key="8">
    <source>
        <dbReference type="RuleBase" id="RU004506"/>
    </source>
</evidence>
<sequence>MTLLPEELKKDFPLLQRTVRGGRDLVYLDSGATSQKPVRVLDAEREFYERHNAAPHRGAHLLAEEATAEYEDARATIASFIGAVPGELVFTKNATEGINLVAYAMSNAATSGPEAERFKVGPGDEIVVSEMEHHANLVPWQQLCRRTGATLRWFGITDEGRLDIDRLDTIVNERTRLVALTHQSNVLGTVPPIDAITARAREVGALVLLDGAQSVPHQPVDVAALGVDFLAFSGHKMLGPTGIGVLWGRRELLDAMPPFITGGSMIEMVRMEGSTFMPAPQRFEAGVPMTAQAIGLAAACDYLGELGMDRVHAHEESLIAYSLERLGELPGVRVIGPLSTDARGGAVSFTVDDIHPHDVGQVLDELGVAIRVGHHCAWPICRRFNIPATTRATFYLYNTLADVDALSEGVRHAQKFFGTH</sequence>
<evidence type="ECO:0000256" key="4">
    <source>
        <dbReference type="ARBA" id="ARBA00022679"/>
    </source>
</evidence>
<keyword evidence="4 8" id="KW-0808">Transferase</keyword>
<dbReference type="CDD" id="cd06453">
    <property type="entry name" value="SufS_like"/>
    <property type="match status" value="1"/>
</dbReference>
<keyword evidence="5 8" id="KW-0663">Pyridoxal phosphate</keyword>
<keyword evidence="11" id="KW-1185">Reference proteome</keyword>
<comment type="similarity">
    <text evidence="2 8">Belongs to the class-V pyridoxal-phosphate-dependent aminotransferase family. Csd subfamily.</text>
</comment>
<evidence type="ECO:0000256" key="5">
    <source>
        <dbReference type="ARBA" id="ARBA00022898"/>
    </source>
</evidence>
<dbReference type="InterPro" id="IPR015422">
    <property type="entry name" value="PyrdxlP-dep_Trfase_small"/>
</dbReference>
<dbReference type="InterPro" id="IPR000192">
    <property type="entry name" value="Aminotrans_V_dom"/>
</dbReference>
<dbReference type="NCBIfam" id="TIGR01979">
    <property type="entry name" value="sufS"/>
    <property type="match status" value="1"/>
</dbReference>
<evidence type="ECO:0000256" key="1">
    <source>
        <dbReference type="ARBA" id="ARBA00001933"/>
    </source>
</evidence>
<accession>A0ABN3KBP4</accession>
<dbReference type="SUPFAM" id="SSF53383">
    <property type="entry name" value="PLP-dependent transferases"/>
    <property type="match status" value="1"/>
</dbReference>
<dbReference type="EC" id="2.8.1.7" evidence="3 8"/>
<comment type="function">
    <text evidence="8">Catalyzes the removal of elemental sulfur and selenium atoms from L-cysteine, L-cystine, L-selenocysteine, and L-selenocystine to produce L-alanine.</text>
</comment>
<comment type="caution">
    <text evidence="10">The sequence shown here is derived from an EMBL/GenBank/DDBJ whole genome shotgun (WGS) entry which is preliminary data.</text>
</comment>
<dbReference type="InterPro" id="IPR015421">
    <property type="entry name" value="PyrdxlP-dep_Trfase_major"/>
</dbReference>
<gene>
    <name evidence="10" type="ORF">GCM10010191_83800</name>
</gene>
<dbReference type="Pfam" id="PF00266">
    <property type="entry name" value="Aminotran_5"/>
    <property type="match status" value="1"/>
</dbReference>
<dbReference type="Gene3D" id="3.90.1150.10">
    <property type="entry name" value="Aspartate Aminotransferase, domain 1"/>
    <property type="match status" value="1"/>
</dbReference>
<dbReference type="InterPro" id="IPR010970">
    <property type="entry name" value="Cys_dSase_SufS"/>
</dbReference>
<dbReference type="PROSITE" id="PS00595">
    <property type="entry name" value="AA_TRANSFER_CLASS_5"/>
    <property type="match status" value="1"/>
</dbReference>
<dbReference type="PANTHER" id="PTHR43586:SF8">
    <property type="entry name" value="CYSTEINE DESULFURASE 1, CHLOROPLASTIC"/>
    <property type="match status" value="1"/>
</dbReference>
<evidence type="ECO:0000313" key="11">
    <source>
        <dbReference type="Proteomes" id="UP001501231"/>
    </source>
</evidence>
<dbReference type="Gene3D" id="3.40.640.10">
    <property type="entry name" value="Type I PLP-dependent aspartate aminotransferase-like (Major domain)"/>
    <property type="match status" value="1"/>
</dbReference>
<comment type="catalytic activity">
    <reaction evidence="6 8">
        <text>(sulfur carrier)-H + L-cysteine = (sulfur carrier)-SH + L-alanine</text>
        <dbReference type="Rhea" id="RHEA:43892"/>
        <dbReference type="Rhea" id="RHEA-COMP:14737"/>
        <dbReference type="Rhea" id="RHEA-COMP:14739"/>
        <dbReference type="ChEBI" id="CHEBI:29917"/>
        <dbReference type="ChEBI" id="CHEBI:35235"/>
        <dbReference type="ChEBI" id="CHEBI:57972"/>
        <dbReference type="ChEBI" id="CHEBI:64428"/>
        <dbReference type="EC" id="2.8.1.7"/>
    </reaction>
</comment>
<dbReference type="PANTHER" id="PTHR43586">
    <property type="entry name" value="CYSTEINE DESULFURASE"/>
    <property type="match status" value="1"/>
</dbReference>
<organism evidence="10 11">
    <name type="scientific">Actinomadura vinacea</name>
    <dbReference type="NCBI Taxonomy" id="115336"/>
    <lineage>
        <taxon>Bacteria</taxon>
        <taxon>Bacillati</taxon>
        <taxon>Actinomycetota</taxon>
        <taxon>Actinomycetes</taxon>
        <taxon>Streptosporangiales</taxon>
        <taxon>Thermomonosporaceae</taxon>
        <taxon>Actinomadura</taxon>
    </lineage>
</organism>
<dbReference type="InterPro" id="IPR020578">
    <property type="entry name" value="Aminotrans_V_PyrdxlP_BS"/>
</dbReference>